<dbReference type="InterPro" id="IPR016024">
    <property type="entry name" value="ARM-type_fold"/>
</dbReference>
<dbReference type="InterPro" id="IPR004155">
    <property type="entry name" value="PBS_lyase_HEAT"/>
</dbReference>
<dbReference type="AlphaFoldDB" id="X1NNI6"/>
<dbReference type="EMBL" id="BARV01029551">
    <property type="protein sequence ID" value="GAI45567.1"/>
    <property type="molecule type" value="Genomic_DNA"/>
</dbReference>
<evidence type="ECO:0008006" key="2">
    <source>
        <dbReference type="Google" id="ProtNLM"/>
    </source>
</evidence>
<proteinExistence type="predicted"/>
<dbReference type="InterPro" id="IPR011989">
    <property type="entry name" value="ARM-like"/>
</dbReference>
<accession>X1NNI6</accession>
<sequence>KVGIINSLGQRGDRQAVATLGRLIYDNNATIAVAAVAALGRIADPQATKVLAEARGKTTGKLRPLVLNSYLKCADQLVTQGEQRRAKAIYQQLYVPSEPVPVRAAALRGLVLAEAGNAAEEIVNVLRGGDPDMEPVAIGLVREIPKTQNITALTGELGNLSVAGQVQLLAALADRDDPACRDAVLAATQSDKADVRIAALKALAVLGNDSTVPLLAQVAASGSATEREVARGSLNRLRGPETNTAIIAGIPQADPKV</sequence>
<dbReference type="SUPFAM" id="SSF48371">
    <property type="entry name" value="ARM repeat"/>
    <property type="match status" value="2"/>
</dbReference>
<dbReference type="Pfam" id="PF13646">
    <property type="entry name" value="HEAT_2"/>
    <property type="match status" value="2"/>
</dbReference>
<reference evidence="1" key="1">
    <citation type="journal article" date="2014" name="Front. Microbiol.">
        <title>High frequency of phylogenetically diverse reductive dehalogenase-homologous genes in deep subseafloor sedimentary metagenomes.</title>
        <authorList>
            <person name="Kawai M."/>
            <person name="Futagami T."/>
            <person name="Toyoda A."/>
            <person name="Takaki Y."/>
            <person name="Nishi S."/>
            <person name="Hori S."/>
            <person name="Arai W."/>
            <person name="Tsubouchi T."/>
            <person name="Morono Y."/>
            <person name="Uchiyama I."/>
            <person name="Ito T."/>
            <person name="Fujiyama A."/>
            <person name="Inagaki F."/>
            <person name="Takami H."/>
        </authorList>
    </citation>
    <scope>NUCLEOTIDE SEQUENCE</scope>
    <source>
        <strain evidence="1">Expedition CK06-06</strain>
    </source>
</reference>
<comment type="caution">
    <text evidence="1">The sequence shown here is derived from an EMBL/GenBank/DDBJ whole genome shotgun (WGS) entry which is preliminary data.</text>
</comment>
<feature type="non-terminal residue" evidence="1">
    <location>
        <position position="257"/>
    </location>
</feature>
<feature type="non-terminal residue" evidence="1">
    <location>
        <position position="1"/>
    </location>
</feature>
<protein>
    <recommendedName>
        <fullName evidence="2">Clathrin/coatomer adaptor adaptin-like N-terminal domain-containing protein</fullName>
    </recommendedName>
</protein>
<organism evidence="1">
    <name type="scientific">marine sediment metagenome</name>
    <dbReference type="NCBI Taxonomy" id="412755"/>
    <lineage>
        <taxon>unclassified sequences</taxon>
        <taxon>metagenomes</taxon>
        <taxon>ecological metagenomes</taxon>
    </lineage>
</organism>
<gene>
    <name evidence="1" type="ORF">S06H3_47096</name>
</gene>
<name>X1NNI6_9ZZZZ</name>
<dbReference type="SMART" id="SM00567">
    <property type="entry name" value="EZ_HEAT"/>
    <property type="match status" value="2"/>
</dbReference>
<dbReference type="Gene3D" id="1.25.10.10">
    <property type="entry name" value="Leucine-rich Repeat Variant"/>
    <property type="match status" value="2"/>
</dbReference>
<evidence type="ECO:0000313" key="1">
    <source>
        <dbReference type="EMBL" id="GAI45567.1"/>
    </source>
</evidence>